<feature type="region of interest" description="Disordered" evidence="1">
    <location>
        <begin position="82"/>
        <end position="126"/>
    </location>
</feature>
<organism evidence="2 3">
    <name type="scientific">Schistosoma mattheei</name>
    <dbReference type="NCBI Taxonomy" id="31246"/>
    <lineage>
        <taxon>Eukaryota</taxon>
        <taxon>Metazoa</taxon>
        <taxon>Spiralia</taxon>
        <taxon>Lophotrochozoa</taxon>
        <taxon>Platyhelminthes</taxon>
        <taxon>Trematoda</taxon>
        <taxon>Digenea</taxon>
        <taxon>Strigeidida</taxon>
        <taxon>Schistosomatoidea</taxon>
        <taxon>Schistosomatidae</taxon>
        <taxon>Schistosoma</taxon>
    </lineage>
</organism>
<gene>
    <name evidence="2" type="ORF">SMTD_LOCUS20406</name>
</gene>
<evidence type="ECO:0000313" key="3">
    <source>
        <dbReference type="Proteomes" id="UP000269396"/>
    </source>
</evidence>
<dbReference type="EMBL" id="UZAL01044350">
    <property type="protein sequence ID" value="VDP82379.1"/>
    <property type="molecule type" value="Genomic_DNA"/>
</dbReference>
<evidence type="ECO:0000256" key="1">
    <source>
        <dbReference type="SAM" id="MobiDB-lite"/>
    </source>
</evidence>
<keyword evidence="3" id="KW-1185">Reference proteome</keyword>
<feature type="compositionally biased region" description="Polar residues" evidence="1">
    <location>
        <begin position="100"/>
        <end position="109"/>
    </location>
</feature>
<dbReference type="STRING" id="31246.A0A183Q1C0"/>
<reference evidence="2 3" key="1">
    <citation type="submission" date="2018-11" db="EMBL/GenBank/DDBJ databases">
        <authorList>
            <consortium name="Pathogen Informatics"/>
        </authorList>
    </citation>
    <scope>NUCLEOTIDE SEQUENCE [LARGE SCALE GENOMIC DNA]</scope>
    <source>
        <strain>Denwood</strain>
        <strain evidence="3">Zambia</strain>
    </source>
</reference>
<protein>
    <submittedName>
        <fullName evidence="2">Uncharacterized protein</fullName>
    </submittedName>
</protein>
<dbReference type="Proteomes" id="UP000269396">
    <property type="component" value="Unassembled WGS sequence"/>
</dbReference>
<evidence type="ECO:0000313" key="2">
    <source>
        <dbReference type="EMBL" id="VDP82379.1"/>
    </source>
</evidence>
<proteinExistence type="predicted"/>
<dbReference type="AlphaFoldDB" id="A0A183Q1C0"/>
<sequence length="126" mass="14460">MPNILCLATFLQLPEDVRDLFPSNCTFYACFRSINKDEWSWRALRFLSRKCPHFYINWNPPGRPVKDYLSVILTEKIQSEEDKKGPTINVSDYDNRRGSDGSTGDSIPNKQPKLEESVDSAILDST</sequence>
<feature type="non-terminal residue" evidence="2">
    <location>
        <position position="126"/>
    </location>
</feature>
<name>A0A183Q1C0_9TREM</name>
<accession>A0A183Q1C0</accession>